<comment type="caution">
    <text evidence="4">The sequence shown here is derived from an EMBL/GenBank/DDBJ whole genome shotgun (WGS) entry which is preliminary data.</text>
</comment>
<dbReference type="CDD" id="cd07719">
    <property type="entry name" value="arylsulfatase_AtsA-like_MBL-fold"/>
    <property type="match status" value="1"/>
</dbReference>
<dbReference type="Gene3D" id="3.60.15.10">
    <property type="entry name" value="Ribonuclease Z/Hydroxyacylglutathione hydrolase-like"/>
    <property type="match status" value="1"/>
</dbReference>
<dbReference type="EMBL" id="JAMTCO010000013">
    <property type="protein sequence ID" value="MCP2272685.1"/>
    <property type="molecule type" value="Genomic_DNA"/>
</dbReference>
<feature type="domain" description="Metallo-beta-lactamase" evidence="3">
    <location>
        <begin position="17"/>
        <end position="216"/>
    </location>
</feature>
<evidence type="ECO:0000256" key="2">
    <source>
        <dbReference type="ARBA" id="ARBA00022801"/>
    </source>
</evidence>
<dbReference type="InterPro" id="IPR001279">
    <property type="entry name" value="Metallo-B-lactamas"/>
</dbReference>
<dbReference type="InterPro" id="IPR044094">
    <property type="entry name" value="AtsA-like_MBL-fold"/>
</dbReference>
<accession>A0ABT1IJ50</accession>
<keyword evidence="1" id="KW-0255">Endonuclease</keyword>
<organism evidence="4 5">
    <name type="scientific">Actinokineospora diospyrosa</name>
    <dbReference type="NCBI Taxonomy" id="103728"/>
    <lineage>
        <taxon>Bacteria</taxon>
        <taxon>Bacillati</taxon>
        <taxon>Actinomycetota</taxon>
        <taxon>Actinomycetes</taxon>
        <taxon>Pseudonocardiales</taxon>
        <taxon>Pseudonocardiaceae</taxon>
        <taxon>Actinokineospora</taxon>
    </lineage>
</organism>
<keyword evidence="2" id="KW-0378">Hydrolase</keyword>
<evidence type="ECO:0000259" key="3">
    <source>
        <dbReference type="SMART" id="SM00849"/>
    </source>
</evidence>
<reference evidence="4 5" key="1">
    <citation type="submission" date="2022-06" db="EMBL/GenBank/DDBJ databases">
        <title>Genomic Encyclopedia of Archaeal and Bacterial Type Strains, Phase II (KMG-II): from individual species to whole genera.</title>
        <authorList>
            <person name="Goeker M."/>
        </authorList>
    </citation>
    <scope>NUCLEOTIDE SEQUENCE [LARGE SCALE GENOMIC DNA]</scope>
    <source>
        <strain evidence="4 5">DSM 44255</strain>
    </source>
</reference>
<keyword evidence="1" id="KW-0540">Nuclease</keyword>
<dbReference type="Proteomes" id="UP001205185">
    <property type="component" value="Unassembled WGS sequence"/>
</dbReference>
<gene>
    <name evidence="4" type="ORF">LV75_005211</name>
</gene>
<proteinExistence type="predicted"/>
<dbReference type="SUPFAM" id="SSF56281">
    <property type="entry name" value="Metallo-hydrolase/oxidoreductase"/>
    <property type="match status" value="1"/>
</dbReference>
<dbReference type="PANTHER" id="PTHR46018:SF2">
    <property type="entry name" value="ZINC PHOSPHODIESTERASE ELAC PROTEIN 1"/>
    <property type="match status" value="1"/>
</dbReference>
<dbReference type="PANTHER" id="PTHR46018">
    <property type="entry name" value="ZINC PHOSPHODIESTERASE ELAC PROTEIN 1"/>
    <property type="match status" value="1"/>
</dbReference>
<sequence>MVVLGSAGGPTPKVGRRPVAHALEVADEISLVDCGNGVAGQLVEAGLDLAKLRRILITHHHIDHVADVAVVLHLAWSQLRAPVRVIGPPPLRRLFELHYEAFEVDIRSRMADEGWPHLRDLVDVIELTSAETVDCGPARITAAPVEHPPIPSFGYRIDVAGRSVCFSGDTRPSEAVADLARDVDLLVHETTYLNNAASYLPPERAQRVLTRMRSVHSEPVGAARIAAAARARALLLSPVGAFGPTSDDEIRREARSAYSGPISIGRDFLRVPVPSHKEVRN</sequence>
<dbReference type="SMART" id="SM00849">
    <property type="entry name" value="Lactamase_B"/>
    <property type="match status" value="1"/>
</dbReference>
<evidence type="ECO:0000313" key="4">
    <source>
        <dbReference type="EMBL" id="MCP2272685.1"/>
    </source>
</evidence>
<protein>
    <submittedName>
        <fullName evidence="4">Ribonuclease BN, tRNA processing enzyme</fullName>
    </submittedName>
</protein>
<dbReference type="InterPro" id="IPR036866">
    <property type="entry name" value="RibonucZ/Hydroxyglut_hydro"/>
</dbReference>
<dbReference type="Pfam" id="PF12706">
    <property type="entry name" value="Lactamase_B_2"/>
    <property type="match status" value="1"/>
</dbReference>
<name>A0ABT1IJ50_9PSEU</name>
<evidence type="ECO:0000313" key="5">
    <source>
        <dbReference type="Proteomes" id="UP001205185"/>
    </source>
</evidence>
<evidence type="ECO:0000256" key="1">
    <source>
        <dbReference type="ARBA" id="ARBA00022759"/>
    </source>
</evidence>
<keyword evidence="5" id="KW-1185">Reference proteome</keyword>